<proteinExistence type="predicted"/>
<dbReference type="Pfam" id="PF05656">
    <property type="entry name" value="DUF805"/>
    <property type="match status" value="1"/>
</dbReference>
<keyword evidence="1" id="KW-0812">Transmembrane</keyword>
<feature type="transmembrane region" description="Helical" evidence="1">
    <location>
        <begin position="88"/>
        <end position="109"/>
    </location>
</feature>
<evidence type="ECO:0000313" key="2">
    <source>
        <dbReference type="EMBL" id="MDZ5491898.1"/>
    </source>
</evidence>
<keyword evidence="1" id="KW-1133">Transmembrane helix</keyword>
<dbReference type="RefSeq" id="WP_322441755.1">
    <property type="nucleotide sequence ID" value="NZ_JAXOTQ010000026.1"/>
</dbReference>
<feature type="transmembrane region" description="Helical" evidence="1">
    <location>
        <begin position="26"/>
        <end position="43"/>
    </location>
</feature>
<protein>
    <submittedName>
        <fullName evidence="2">DUF805 domain-containing protein</fullName>
    </submittedName>
</protein>
<evidence type="ECO:0000256" key="1">
    <source>
        <dbReference type="SAM" id="Phobius"/>
    </source>
</evidence>
<feature type="transmembrane region" description="Helical" evidence="1">
    <location>
        <begin position="55"/>
        <end position="76"/>
    </location>
</feature>
<dbReference type="InterPro" id="IPR008523">
    <property type="entry name" value="DUF805"/>
</dbReference>
<gene>
    <name evidence="2" type="ORF">U2F25_20950</name>
</gene>
<dbReference type="EMBL" id="JAXOTQ010000026">
    <property type="protein sequence ID" value="MDZ5491898.1"/>
    <property type="molecule type" value="Genomic_DNA"/>
</dbReference>
<reference evidence="2 3" key="1">
    <citation type="submission" date="2023-12" db="EMBL/GenBank/DDBJ databases">
        <title>Micromonospora sp. nov., isolated from Atacama Desert.</title>
        <authorList>
            <person name="Carro L."/>
            <person name="Golinska P."/>
            <person name="Klenk H.-P."/>
            <person name="Goodfellow M."/>
        </authorList>
    </citation>
    <scope>NUCLEOTIDE SEQUENCE [LARGE SCALE GENOMIC DNA]</scope>
    <source>
        <strain evidence="2 3">4G53</strain>
    </source>
</reference>
<comment type="caution">
    <text evidence="2">The sequence shown here is derived from an EMBL/GenBank/DDBJ whole genome shotgun (WGS) entry which is preliminary data.</text>
</comment>
<evidence type="ECO:0000313" key="3">
    <source>
        <dbReference type="Proteomes" id="UP001290101"/>
    </source>
</evidence>
<keyword evidence="3" id="KW-1185">Reference proteome</keyword>
<dbReference type="PANTHER" id="PTHR34980">
    <property type="entry name" value="INNER MEMBRANE PROTEIN-RELATED-RELATED"/>
    <property type="match status" value="1"/>
</dbReference>
<organism evidence="2 3">
    <name type="scientific">Micromonospora sicca</name>
    <dbReference type="NCBI Taxonomy" id="2202420"/>
    <lineage>
        <taxon>Bacteria</taxon>
        <taxon>Bacillati</taxon>
        <taxon>Actinomycetota</taxon>
        <taxon>Actinomycetes</taxon>
        <taxon>Micromonosporales</taxon>
        <taxon>Micromonosporaceae</taxon>
        <taxon>Micromonospora</taxon>
    </lineage>
</organism>
<dbReference type="PANTHER" id="PTHR34980:SF2">
    <property type="entry name" value="INNER MEMBRANE PROTEIN YHAH-RELATED"/>
    <property type="match status" value="1"/>
</dbReference>
<accession>A0ABU5JHK9</accession>
<sequence length="133" mass="14210">MSFTAAIRSVLTQYVGFTGRARRSEYWWFALFTVLVGLAAAILDSVLGTTLGSDGSTGVIGIIVNLALLLPALAVAMRRLHDTDRSGWWLLIGLVPIVGAIVLLVFFVLDSTPGTNRFGANPKERPLPAPSIA</sequence>
<dbReference type="Proteomes" id="UP001290101">
    <property type="component" value="Unassembled WGS sequence"/>
</dbReference>
<keyword evidence="1" id="KW-0472">Membrane</keyword>
<name>A0ABU5JHK9_9ACTN</name>